<dbReference type="EMBL" id="FOFT01000012">
    <property type="protein sequence ID" value="SES36741.1"/>
    <property type="molecule type" value="Genomic_DNA"/>
</dbReference>
<evidence type="ECO:0000313" key="3">
    <source>
        <dbReference type="Proteomes" id="UP000199028"/>
    </source>
</evidence>
<feature type="region of interest" description="Disordered" evidence="1">
    <location>
        <begin position="103"/>
        <end position="135"/>
    </location>
</feature>
<organism evidence="2 3">
    <name type="scientific">Lentzea flaviverrucosa</name>
    <dbReference type="NCBI Taxonomy" id="200379"/>
    <lineage>
        <taxon>Bacteria</taxon>
        <taxon>Bacillati</taxon>
        <taxon>Actinomycetota</taxon>
        <taxon>Actinomycetes</taxon>
        <taxon>Pseudonocardiales</taxon>
        <taxon>Pseudonocardiaceae</taxon>
        <taxon>Lentzea</taxon>
    </lineage>
</organism>
<dbReference type="InterPro" id="IPR036894">
    <property type="entry name" value="YbaB-like_sf"/>
</dbReference>
<keyword evidence="3" id="KW-1185">Reference proteome</keyword>
<accession>A0A1H9WSH1</accession>
<proteinExistence type="predicted"/>
<dbReference type="RefSeq" id="WP_090069469.1">
    <property type="nucleotide sequence ID" value="NZ_FOFT01000012.1"/>
</dbReference>
<dbReference type="Proteomes" id="UP000199028">
    <property type="component" value="Unassembled WGS sequence"/>
</dbReference>
<feature type="compositionally biased region" description="Basic and acidic residues" evidence="1">
    <location>
        <begin position="112"/>
        <end position="135"/>
    </location>
</feature>
<name>A0A1H9WSH1_9PSEU</name>
<evidence type="ECO:0008006" key="4">
    <source>
        <dbReference type="Google" id="ProtNLM"/>
    </source>
</evidence>
<evidence type="ECO:0000313" key="2">
    <source>
        <dbReference type="EMBL" id="SES36741.1"/>
    </source>
</evidence>
<sequence>MDPQEMVAHAQERFAKIRRDPEKALFSEYKGVSPTGAVTVWVDMMGKLVRVHLAPNTMYEGGEPWLTTEIMAAHEAAKRAAETLDFSMADLVQELDNALQLKQRVTATPEPAAERTTTRRPDDDDESFENRSHLR</sequence>
<gene>
    <name evidence="2" type="ORF">SAMN05216195_112179</name>
</gene>
<reference evidence="3" key="1">
    <citation type="submission" date="2016-10" db="EMBL/GenBank/DDBJ databases">
        <authorList>
            <person name="Varghese N."/>
            <person name="Submissions S."/>
        </authorList>
    </citation>
    <scope>NUCLEOTIDE SEQUENCE [LARGE SCALE GENOMIC DNA]</scope>
    <source>
        <strain evidence="3">CGMCC 4.578</strain>
    </source>
</reference>
<dbReference type="SUPFAM" id="SSF82607">
    <property type="entry name" value="YbaB-like"/>
    <property type="match status" value="1"/>
</dbReference>
<evidence type="ECO:0000256" key="1">
    <source>
        <dbReference type="SAM" id="MobiDB-lite"/>
    </source>
</evidence>
<dbReference type="OrthoDB" id="3689231at2"/>
<dbReference type="Gene3D" id="3.30.1310.10">
    <property type="entry name" value="Nucleoid-associated protein YbaB-like domain"/>
    <property type="match status" value="1"/>
</dbReference>
<dbReference type="AlphaFoldDB" id="A0A1H9WSH1"/>
<dbReference type="GO" id="GO:0003677">
    <property type="term" value="F:DNA binding"/>
    <property type="evidence" value="ECO:0007669"/>
    <property type="project" value="InterPro"/>
</dbReference>
<protein>
    <recommendedName>
        <fullName evidence="4">YbaB/EbfC DNA-binding family protein</fullName>
    </recommendedName>
</protein>